<comment type="caution">
    <text evidence="1">The sequence shown here is derived from an EMBL/GenBank/DDBJ whole genome shotgun (WGS) entry which is preliminary data.</text>
</comment>
<dbReference type="InterPro" id="IPR019225">
    <property type="entry name" value="DUF2155"/>
</dbReference>
<proteinExistence type="predicted"/>
<accession>A0A5A7N7Z1</accession>
<evidence type="ECO:0000313" key="1">
    <source>
        <dbReference type="EMBL" id="GER03116.1"/>
    </source>
</evidence>
<dbReference type="RefSeq" id="WP_313978979.1">
    <property type="nucleotide sequence ID" value="NZ_BKCN01000002.1"/>
</dbReference>
<keyword evidence="2" id="KW-1185">Reference proteome</keyword>
<reference evidence="1 2" key="1">
    <citation type="submission" date="2019-09" db="EMBL/GenBank/DDBJ databases">
        <title>NBRP : Genome information of microbial organism related human and environment.</title>
        <authorList>
            <person name="Hattori M."/>
            <person name="Oshima K."/>
            <person name="Inaba H."/>
            <person name="Suda W."/>
            <person name="Sakamoto M."/>
            <person name="Iino T."/>
            <person name="Kitahara M."/>
            <person name="Oshida Y."/>
            <person name="Iida T."/>
            <person name="Kudo T."/>
            <person name="Itoh T."/>
            <person name="Ohkuma M."/>
        </authorList>
    </citation>
    <scope>NUCLEOTIDE SEQUENCE [LARGE SCALE GENOMIC DNA]</scope>
    <source>
        <strain evidence="1 2">Q-1</strain>
    </source>
</reference>
<organism evidence="1 2">
    <name type="scientific">Iodidimonas nitroreducens</name>
    <dbReference type="NCBI Taxonomy" id="1236968"/>
    <lineage>
        <taxon>Bacteria</taxon>
        <taxon>Pseudomonadati</taxon>
        <taxon>Pseudomonadota</taxon>
        <taxon>Alphaproteobacteria</taxon>
        <taxon>Iodidimonadales</taxon>
        <taxon>Iodidimonadaceae</taxon>
        <taxon>Iodidimonas</taxon>
    </lineage>
</organism>
<dbReference type="Pfam" id="PF09923">
    <property type="entry name" value="DUF2155"/>
    <property type="match status" value="1"/>
</dbReference>
<evidence type="ECO:0008006" key="3">
    <source>
        <dbReference type="Google" id="ProtNLM"/>
    </source>
</evidence>
<dbReference type="AlphaFoldDB" id="A0A5A7N7Z1"/>
<name>A0A5A7N7Z1_9PROT</name>
<gene>
    <name evidence="1" type="ORF">JCM17846_07980</name>
</gene>
<dbReference type="EMBL" id="BKCN01000002">
    <property type="protein sequence ID" value="GER03116.1"/>
    <property type="molecule type" value="Genomic_DNA"/>
</dbReference>
<dbReference type="Proteomes" id="UP000324996">
    <property type="component" value="Unassembled WGS sequence"/>
</dbReference>
<sequence length="107" mass="12121">MKTITIARAMDKVTARITELELPEDEPVEFGSLIITSRHCQSRPPEEQPETFAFLEIDEMIDDNRNRLFTGWMMASSPGLHALEHPVYDVWVMACKTLSPDNPSGSE</sequence>
<protein>
    <recommendedName>
        <fullName evidence="3">Glycosyl hydrolase family 5</fullName>
    </recommendedName>
</protein>
<evidence type="ECO:0000313" key="2">
    <source>
        <dbReference type="Proteomes" id="UP000324996"/>
    </source>
</evidence>